<dbReference type="RefSeq" id="WP_277860807.1">
    <property type="nucleotide sequence ID" value="NZ_JARRAG010000002.1"/>
</dbReference>
<feature type="signal peptide" evidence="6">
    <location>
        <begin position="1"/>
        <end position="26"/>
    </location>
</feature>
<evidence type="ECO:0000313" key="8">
    <source>
        <dbReference type="EMBL" id="MDG3004449.1"/>
    </source>
</evidence>
<name>A0ABT6FA40_9BACT</name>
<evidence type="ECO:0000256" key="3">
    <source>
        <dbReference type="ARBA" id="ARBA00022801"/>
    </source>
</evidence>
<dbReference type="PANTHER" id="PTHR11452">
    <property type="entry name" value="ALPHA-GALACTOSIDASE/ALPHA-N-ACETYLGALACTOSAMINIDASE"/>
    <property type="match status" value="1"/>
</dbReference>
<dbReference type="PANTHER" id="PTHR11452:SF75">
    <property type="entry name" value="ALPHA-GALACTOSIDASE MEL1"/>
    <property type="match status" value="1"/>
</dbReference>
<feature type="domain" description="Alpha galactosidase C-terminal" evidence="7">
    <location>
        <begin position="446"/>
        <end position="515"/>
    </location>
</feature>
<dbReference type="Pfam" id="PF16499">
    <property type="entry name" value="Melibiase_2"/>
    <property type="match status" value="1"/>
</dbReference>
<evidence type="ECO:0000256" key="4">
    <source>
        <dbReference type="ARBA" id="ARBA00023295"/>
    </source>
</evidence>
<sequence>MQDRTRRSAAAVALAAFLGVLAPADARSQEPGRSNLWTPPATLAPRLNGPAVYGVRPGREVIHRIACTGERPIAFAVEGLTEGLTFDAAAGVIRGKAPSREGRHPLKITARNRHGEASRSLALAVGPTIALTPPMGFNDWYTWADRITQKDMLAAAKAMIDSGLADHGYEYVNVDDCWMVKPGSADPDLRGDSADPAAAIRPNRRFPDMKGLADSVHALGLKAGLYSSPGPLTCAGFAGSFGHEAADAAEFAAWGFDFLKYDWCSCEQVAVGPGLEKHQKPYRLMGELLAKQDRDIVLNLCQYGVADVWTWGASVGGQSWRTTGDLGLEPGSRLPGFYAIGLSNAKHAEHAGPGRWNDPDYILIGIVGDAGDFTRPPRKAPLTVEEQYSYMSLWCLMAAPLFYSGDVTRMDEQTLNVLGNDELIAIDQDELGRQARVVRRTDDELVLAKPLADGGLAVGLFNLSESERTVAASWPELGVDGARTIRDCWRRRDLGSSDARCESKLARHSVAVVRVPRGG</sequence>
<keyword evidence="5" id="KW-1015">Disulfide bond</keyword>
<keyword evidence="2 6" id="KW-0732">Signal</keyword>
<comment type="similarity">
    <text evidence="1 5">Belongs to the glycosyl hydrolase 27 family.</text>
</comment>
<evidence type="ECO:0000256" key="6">
    <source>
        <dbReference type="SAM" id="SignalP"/>
    </source>
</evidence>
<dbReference type="InterPro" id="IPR017853">
    <property type="entry name" value="GH"/>
</dbReference>
<protein>
    <recommendedName>
        <fullName evidence="5">Alpha-galactosidase</fullName>
        <ecNumber evidence="5">3.2.1.22</ecNumber>
    </recommendedName>
    <alternativeName>
        <fullName evidence="5">Melibiase</fullName>
    </alternativeName>
</protein>
<evidence type="ECO:0000259" key="7">
    <source>
        <dbReference type="Pfam" id="PF17801"/>
    </source>
</evidence>
<dbReference type="Proteomes" id="UP001216907">
    <property type="component" value="Unassembled WGS sequence"/>
</dbReference>
<keyword evidence="3 5" id="KW-0378">Hydrolase</keyword>
<dbReference type="GO" id="GO:0016787">
    <property type="term" value="F:hydrolase activity"/>
    <property type="evidence" value="ECO:0007669"/>
    <property type="project" value="UniProtKB-KW"/>
</dbReference>
<dbReference type="SUPFAM" id="SSF51445">
    <property type="entry name" value="(Trans)glycosidases"/>
    <property type="match status" value="1"/>
</dbReference>
<evidence type="ECO:0000256" key="5">
    <source>
        <dbReference type="RuleBase" id="RU361168"/>
    </source>
</evidence>
<dbReference type="InterPro" id="IPR013780">
    <property type="entry name" value="Glyco_hydro_b"/>
</dbReference>
<organism evidence="8 9">
    <name type="scientific">Paludisphaera mucosa</name>
    <dbReference type="NCBI Taxonomy" id="3030827"/>
    <lineage>
        <taxon>Bacteria</taxon>
        <taxon>Pseudomonadati</taxon>
        <taxon>Planctomycetota</taxon>
        <taxon>Planctomycetia</taxon>
        <taxon>Isosphaerales</taxon>
        <taxon>Isosphaeraceae</taxon>
        <taxon>Paludisphaera</taxon>
    </lineage>
</organism>
<dbReference type="InterPro" id="IPR002241">
    <property type="entry name" value="Glyco_hydro_27"/>
</dbReference>
<dbReference type="Gene3D" id="2.60.40.1180">
    <property type="entry name" value="Golgi alpha-mannosidase II"/>
    <property type="match status" value="1"/>
</dbReference>
<dbReference type="EMBL" id="JARRAG010000002">
    <property type="protein sequence ID" value="MDG3004449.1"/>
    <property type="molecule type" value="Genomic_DNA"/>
</dbReference>
<evidence type="ECO:0000256" key="2">
    <source>
        <dbReference type="ARBA" id="ARBA00022729"/>
    </source>
</evidence>
<evidence type="ECO:0000256" key="1">
    <source>
        <dbReference type="ARBA" id="ARBA00009743"/>
    </source>
</evidence>
<dbReference type="InterPro" id="IPR013783">
    <property type="entry name" value="Ig-like_fold"/>
</dbReference>
<dbReference type="CDD" id="cd14792">
    <property type="entry name" value="GH27"/>
    <property type="match status" value="1"/>
</dbReference>
<gene>
    <name evidence="8" type="ORF">PZE19_11745</name>
</gene>
<proteinExistence type="inferred from homology"/>
<accession>A0ABT6FA40</accession>
<dbReference type="EC" id="3.2.1.22" evidence="5"/>
<dbReference type="Gene3D" id="3.20.20.70">
    <property type="entry name" value="Aldolase class I"/>
    <property type="match status" value="1"/>
</dbReference>
<dbReference type="Pfam" id="PF17801">
    <property type="entry name" value="Melibiase_C"/>
    <property type="match status" value="1"/>
</dbReference>
<dbReference type="InterPro" id="IPR041233">
    <property type="entry name" value="Melibiase_C"/>
</dbReference>
<keyword evidence="9" id="KW-1185">Reference proteome</keyword>
<comment type="catalytic activity">
    <reaction evidence="5">
        <text>Hydrolysis of terminal, non-reducing alpha-D-galactose residues in alpha-D-galactosides, including galactose oligosaccharides, galactomannans and galactolipids.</text>
        <dbReference type="EC" id="3.2.1.22"/>
    </reaction>
</comment>
<dbReference type="InterPro" id="IPR013785">
    <property type="entry name" value="Aldolase_TIM"/>
</dbReference>
<feature type="chain" id="PRO_5045646575" description="Alpha-galactosidase" evidence="6">
    <location>
        <begin position="27"/>
        <end position="519"/>
    </location>
</feature>
<dbReference type="PRINTS" id="PR00740">
    <property type="entry name" value="GLHYDRLASE27"/>
</dbReference>
<keyword evidence="4 5" id="KW-0326">Glycosidase</keyword>
<dbReference type="SUPFAM" id="SSF51011">
    <property type="entry name" value="Glycosyl hydrolase domain"/>
    <property type="match status" value="1"/>
</dbReference>
<reference evidence="8 9" key="1">
    <citation type="submission" date="2023-03" db="EMBL/GenBank/DDBJ databases">
        <title>Paludisphaera mucosa sp. nov. a novel planctomycete from northern fen.</title>
        <authorList>
            <person name="Ivanova A."/>
        </authorList>
    </citation>
    <scope>NUCLEOTIDE SEQUENCE [LARGE SCALE GENOMIC DNA]</scope>
    <source>
        <strain evidence="8 9">Pla2</strain>
    </source>
</reference>
<comment type="caution">
    <text evidence="8">The sequence shown here is derived from an EMBL/GenBank/DDBJ whole genome shotgun (WGS) entry which is preliminary data.</text>
</comment>
<dbReference type="Gene3D" id="2.60.40.10">
    <property type="entry name" value="Immunoglobulins"/>
    <property type="match status" value="1"/>
</dbReference>
<evidence type="ECO:0000313" key="9">
    <source>
        <dbReference type="Proteomes" id="UP001216907"/>
    </source>
</evidence>